<organism evidence="12 13">
    <name type="scientific">Mucilaginibacter robiniae</name>
    <dbReference type="NCBI Taxonomy" id="2728022"/>
    <lineage>
        <taxon>Bacteria</taxon>
        <taxon>Pseudomonadati</taxon>
        <taxon>Bacteroidota</taxon>
        <taxon>Sphingobacteriia</taxon>
        <taxon>Sphingobacteriales</taxon>
        <taxon>Sphingobacteriaceae</taxon>
        <taxon>Mucilaginibacter</taxon>
    </lineage>
</organism>
<dbReference type="SUPFAM" id="SSF52540">
    <property type="entry name" value="P-loop containing nucleoside triphosphate hydrolases"/>
    <property type="match status" value="2"/>
</dbReference>
<evidence type="ECO:0000256" key="3">
    <source>
        <dbReference type="ARBA" id="ARBA00022763"/>
    </source>
</evidence>
<dbReference type="EMBL" id="CP051682">
    <property type="protein sequence ID" value="QJD95708.1"/>
    <property type="molecule type" value="Genomic_DNA"/>
</dbReference>
<comment type="similarity">
    <text evidence="10">Belongs to the RecC family.</text>
</comment>
<keyword evidence="7 10" id="KW-0067">ATP-binding</keyword>
<dbReference type="AlphaFoldDB" id="A0A7L5DZQ4"/>
<reference evidence="12 13" key="1">
    <citation type="submission" date="2020-04" db="EMBL/GenBank/DDBJ databases">
        <title>Genome sequencing of novel species.</title>
        <authorList>
            <person name="Heo J."/>
            <person name="Kim S.-J."/>
            <person name="Kim J.-S."/>
            <person name="Hong S.-B."/>
            <person name="Kwon S.-W."/>
        </authorList>
    </citation>
    <scope>NUCLEOTIDE SEQUENCE [LARGE SCALE GENOMIC DNA]</scope>
    <source>
        <strain evidence="12 13">F39-2</strain>
    </source>
</reference>
<dbReference type="InterPro" id="IPR013986">
    <property type="entry name" value="DExx_box_DNA_helicase_dom_sf"/>
</dbReference>
<keyword evidence="13" id="KW-1185">Reference proteome</keyword>
<dbReference type="Pfam" id="PF17946">
    <property type="entry name" value="RecC_C"/>
    <property type="match status" value="1"/>
</dbReference>
<dbReference type="GO" id="GO:0005524">
    <property type="term" value="F:ATP binding"/>
    <property type="evidence" value="ECO:0007669"/>
    <property type="project" value="UniProtKB-UniRule"/>
</dbReference>
<keyword evidence="1 10" id="KW-0540">Nuclease</keyword>
<dbReference type="Gene3D" id="3.40.50.300">
    <property type="entry name" value="P-loop containing nucleotide triphosphate hydrolases"/>
    <property type="match status" value="2"/>
</dbReference>
<comment type="function">
    <text evidence="10">A helicase/nuclease that prepares dsDNA breaks (DSB) for recombinational DNA repair. Binds to DSBs and unwinds DNA via a highly rapid and processive ATP-dependent bidirectional helicase activity. Unwinds dsDNA until it encounters a Chi (crossover hotspot instigator) sequence from the 3' direction. Cuts ssDNA a few nucleotides 3' to the Chi site. The properties and activities of the enzyme are changed at Chi. The Chi-altered holoenzyme produces a long 3'-ssDNA overhang and facilitates RecA-binding to the ssDNA for homologous DNA recombination and repair. Holoenzyme degrades any linearized DNA that is unable to undergo homologous recombination. In the holoenzyme this subunit recognizes the wild-type Chi sequence, and when added to isolated RecB increases its ATP-dependent helicase processivity.</text>
</comment>
<evidence type="ECO:0000256" key="10">
    <source>
        <dbReference type="HAMAP-Rule" id="MF_01486"/>
    </source>
</evidence>
<dbReference type="PANTHER" id="PTHR30591">
    <property type="entry name" value="RECBCD ENZYME SUBUNIT RECC"/>
    <property type="match status" value="1"/>
</dbReference>
<dbReference type="RefSeq" id="WP_169606715.1">
    <property type="nucleotide sequence ID" value="NZ_CP051682.1"/>
</dbReference>
<dbReference type="InterPro" id="IPR041500">
    <property type="entry name" value="RecC_C"/>
</dbReference>
<dbReference type="InterPro" id="IPR011335">
    <property type="entry name" value="Restrct_endonuc-II-like"/>
</dbReference>
<sequence>MALRLNASNSLEQLAQQLCAELIQQRHHVFQPYYIITQTEGMNNWLKQQLANTLGIAANYRFIKPSELVYELYRLFDGPYNSGVTPGNYCWLIYQFLDEPDFRNRFPVIATYYEKVINKDVKRIALAEKVADLFDQYQIYRPEIITEWNSSSLESCTSDDWQQYLWIKMQNVTEGISPDKTILRQYVLDKLQEPGYQQLLRMKMPALHLFGLSVITEYHIALLSRLGNYITTSFHVLNPAPELYWFEDRTERQLLAMKKRGQINPDVTVIGNPLLLNWGRLIQNSFTLLFQDDNFLNAYQEITQVAPSGHCLLAEIQQDIYYNRSASERSQVTAAMLTDGSLTINNCYTAVREVESLYNYLVNLIDQQKMDLSPQDILVMVTNVDAYAPYIKAVFNNAPYPFPYTIADESFASNDSISAALRLILQVQEHSFKAESVLQLLDSSYIRRRFGIQDMALIRKMVDNANIRFGIAGETEDETVYVSWEYGLERIIYGLCLSGEEAVLIGDDSLYPLDIVEGRAAEEVVRFCHFCKVLISFIEYRRHPRSMGEWVSYIEDIVYNLICEPEKEAGEELHQLLHELGKYNVMESILQEKLSYEVFTHHFLQFLSASNNAHHFAAGGITFCSLIPMRSIPFRVVAMLGMNFDTFPRKETITSFSLLEKERRKGDRNIKDNDKHLFLETLLSARERLYISYIGQSVKDNSNIPPSAVVDELLDYIQAIISHEHDVRKALITRQPLHLYSNLYNQGDPKLYNYLSQIGTSLMPELQRTEPGTYMAFDDIALNSFIAFFKNPCKGYYNHVLEIFYELDSVLLSETELFELDALQQWALRPDLLAADTSTLDELRVQLVKTGRLPLKQMADISLRAIEEVVSPVRELLRECVRGQVEKVISVDLKMGSTSLKGQLGNIYNGQLVYISWSKNECKYLIDAYIRYLALRAAGQDITLKFISAQKEKVFTANPIASDEAMSRICGLIDLYKRGHAEMIPFYPDLFKQPSEVLSLTLDDYYSKLTKKVNDFNFPLQDRYILSAYHKGRFDSIDGFQHFQQAAAQLISPLEEVFQDYYQS</sequence>
<dbReference type="InterPro" id="IPR006697">
    <property type="entry name" value="RecC"/>
</dbReference>
<dbReference type="Gene3D" id="1.10.10.160">
    <property type="match status" value="1"/>
</dbReference>
<keyword evidence="8 10" id="KW-0238">DNA-binding</keyword>
<dbReference type="GO" id="GO:0003678">
    <property type="term" value="F:DNA helicase activity"/>
    <property type="evidence" value="ECO:0007669"/>
    <property type="project" value="UniProtKB-UniRule"/>
</dbReference>
<dbReference type="Gene3D" id="1.10.10.990">
    <property type="match status" value="1"/>
</dbReference>
<evidence type="ECO:0000259" key="11">
    <source>
        <dbReference type="Pfam" id="PF17946"/>
    </source>
</evidence>
<name>A0A7L5DZQ4_9SPHI</name>
<evidence type="ECO:0000256" key="1">
    <source>
        <dbReference type="ARBA" id="ARBA00022722"/>
    </source>
</evidence>
<evidence type="ECO:0000256" key="7">
    <source>
        <dbReference type="ARBA" id="ARBA00022840"/>
    </source>
</evidence>
<proteinExistence type="inferred from homology"/>
<protein>
    <recommendedName>
        <fullName evidence="10">RecBCD enzyme subunit RecC</fullName>
    </recommendedName>
    <alternativeName>
        <fullName evidence="10">Exonuclease V subunit RecC</fullName>
        <shortName evidence="10">ExoV subunit RecC</shortName>
    </alternativeName>
    <alternativeName>
        <fullName evidence="10">Helicase/nuclease RecBCD subunit RecC</fullName>
    </alternativeName>
</protein>
<evidence type="ECO:0000313" key="13">
    <source>
        <dbReference type="Proteomes" id="UP000503278"/>
    </source>
</evidence>
<dbReference type="GO" id="GO:0000724">
    <property type="term" value="P:double-strand break repair via homologous recombination"/>
    <property type="evidence" value="ECO:0007669"/>
    <property type="project" value="UniProtKB-UniRule"/>
</dbReference>
<comment type="miscellaneous">
    <text evidence="10">In the RecBCD complex, RecB has a slow 3'-5' helicase, an exonuclease activity and loads RecA onto ssDNA, RecD has a fast 5'-3' helicase activity, while RecC stimulates the ATPase and processivity of the RecB helicase and contributes to recognition of the Chi site.</text>
</comment>
<dbReference type="SUPFAM" id="SSF52980">
    <property type="entry name" value="Restriction endonuclease-like"/>
    <property type="match status" value="1"/>
</dbReference>
<keyword evidence="3 10" id="KW-0227">DNA damage</keyword>
<accession>A0A7L5DZQ4</accession>
<evidence type="ECO:0000256" key="8">
    <source>
        <dbReference type="ARBA" id="ARBA00023125"/>
    </source>
</evidence>
<keyword evidence="2 10" id="KW-0547">Nucleotide-binding</keyword>
<evidence type="ECO:0000256" key="5">
    <source>
        <dbReference type="ARBA" id="ARBA00022806"/>
    </source>
</evidence>
<evidence type="ECO:0000256" key="4">
    <source>
        <dbReference type="ARBA" id="ARBA00022801"/>
    </source>
</evidence>
<dbReference type="KEGG" id="mrob:HH214_07400"/>
<evidence type="ECO:0000256" key="6">
    <source>
        <dbReference type="ARBA" id="ARBA00022839"/>
    </source>
</evidence>
<dbReference type="GO" id="GO:0009338">
    <property type="term" value="C:exodeoxyribonuclease V complex"/>
    <property type="evidence" value="ECO:0007669"/>
    <property type="project" value="InterPro"/>
</dbReference>
<dbReference type="InterPro" id="IPR027417">
    <property type="entry name" value="P-loop_NTPase"/>
</dbReference>
<dbReference type="GO" id="GO:0003677">
    <property type="term" value="F:DNA binding"/>
    <property type="evidence" value="ECO:0007669"/>
    <property type="project" value="UniProtKB-UniRule"/>
</dbReference>
<evidence type="ECO:0000313" key="12">
    <source>
        <dbReference type="EMBL" id="QJD95708.1"/>
    </source>
</evidence>
<dbReference type="PIRSF" id="PIRSF000980">
    <property type="entry name" value="RecC"/>
    <property type="match status" value="1"/>
</dbReference>
<dbReference type="Proteomes" id="UP000503278">
    <property type="component" value="Chromosome"/>
</dbReference>
<dbReference type="PANTHER" id="PTHR30591:SF1">
    <property type="entry name" value="RECBCD ENZYME SUBUNIT RECC"/>
    <property type="match status" value="1"/>
</dbReference>
<keyword evidence="4 10" id="KW-0378">Hydrolase</keyword>
<evidence type="ECO:0000256" key="2">
    <source>
        <dbReference type="ARBA" id="ARBA00022741"/>
    </source>
</evidence>
<feature type="domain" description="RecC C-terminal" evidence="11">
    <location>
        <begin position="779"/>
        <end position="989"/>
    </location>
</feature>
<dbReference type="GO" id="GO:0008854">
    <property type="term" value="F:exodeoxyribonuclease V activity"/>
    <property type="evidence" value="ECO:0007669"/>
    <property type="project" value="InterPro"/>
</dbReference>
<keyword evidence="5 10" id="KW-0347">Helicase</keyword>
<dbReference type="Gene3D" id="3.40.50.10930">
    <property type="match status" value="1"/>
</dbReference>
<evidence type="ECO:0000256" key="9">
    <source>
        <dbReference type="ARBA" id="ARBA00023204"/>
    </source>
</evidence>
<dbReference type="Pfam" id="PF04257">
    <property type="entry name" value="Exonuc_V_gamma"/>
    <property type="match status" value="1"/>
</dbReference>
<keyword evidence="6 10" id="KW-0269">Exonuclease</keyword>
<dbReference type="NCBIfam" id="TIGR01450">
    <property type="entry name" value="recC"/>
    <property type="match status" value="1"/>
</dbReference>
<keyword evidence="9 10" id="KW-0234">DNA repair</keyword>
<dbReference type="HAMAP" id="MF_01486">
    <property type="entry name" value="RecC"/>
    <property type="match status" value="1"/>
</dbReference>
<gene>
    <name evidence="10 12" type="primary">recC</name>
    <name evidence="12" type="ORF">HH214_07400</name>
</gene>
<comment type="subunit">
    <text evidence="10">Heterotrimer of RecB, RecC and RecD. All subunits contribute to DNA-binding.</text>
</comment>